<dbReference type="SMART" id="SM00409">
    <property type="entry name" value="IG"/>
    <property type="match status" value="2"/>
</dbReference>
<dbReference type="InterPro" id="IPR037448">
    <property type="entry name" value="Zig-8"/>
</dbReference>
<evidence type="ECO:0000313" key="2">
    <source>
        <dbReference type="EMBL" id="KAK4313669.1"/>
    </source>
</evidence>
<proteinExistence type="predicted"/>
<dbReference type="FunFam" id="2.60.40.10:FF:000129">
    <property type="entry name" value="CLUMA_CG018772, isoform A"/>
    <property type="match status" value="1"/>
</dbReference>
<sequence>MVDPLSVISPSGPHFLPSGDGNVLATVGHTAYLLCRVGSLGDMEKVSWIRKRDLHVLSSGLVVFASDQRFQVIHPQKSDNWTLQIKFSQVRDAGVYECQVNTEPKMHLSYNLSVVESRASVVGPEYVKAGSTINLTCTITPPQPLGLVYWYHNQDMLEYEDRVAITTVEESTGLRSELTIVQATPSHSGNYTC</sequence>
<dbReference type="PANTHER" id="PTHR23279:SF4">
    <property type="entry name" value="DEFECTIVE PROBOSCIS EXTENSION RESPONSE 2, ISOFORM F-RELATED"/>
    <property type="match status" value="1"/>
</dbReference>
<reference evidence="2" key="1">
    <citation type="submission" date="2023-11" db="EMBL/GenBank/DDBJ databases">
        <title>Genome assemblies of two species of porcelain crab, Petrolisthes cinctipes and Petrolisthes manimaculis (Anomura: Porcellanidae).</title>
        <authorList>
            <person name="Angst P."/>
        </authorList>
    </citation>
    <scope>NUCLEOTIDE SEQUENCE</scope>
    <source>
        <strain evidence="2">PB745_02</strain>
        <tissue evidence="2">Gill</tissue>
    </source>
</reference>
<dbReference type="Gene3D" id="2.60.40.10">
    <property type="entry name" value="Immunoglobulins"/>
    <property type="match status" value="2"/>
</dbReference>
<dbReference type="EMBL" id="JAWZYT010001276">
    <property type="protein sequence ID" value="KAK4313669.1"/>
    <property type="molecule type" value="Genomic_DNA"/>
</dbReference>
<dbReference type="Proteomes" id="UP001292094">
    <property type="component" value="Unassembled WGS sequence"/>
</dbReference>
<dbReference type="GO" id="GO:0050808">
    <property type="term" value="P:synapse organization"/>
    <property type="evidence" value="ECO:0007669"/>
    <property type="project" value="TreeGrafter"/>
</dbReference>
<dbReference type="Pfam" id="PF13927">
    <property type="entry name" value="Ig_3"/>
    <property type="match status" value="1"/>
</dbReference>
<feature type="domain" description="Ig-like" evidence="1">
    <location>
        <begin position="104"/>
        <end position="193"/>
    </location>
</feature>
<dbReference type="PROSITE" id="PS50835">
    <property type="entry name" value="IG_LIKE"/>
    <property type="match status" value="2"/>
</dbReference>
<dbReference type="Pfam" id="PF07686">
    <property type="entry name" value="V-set"/>
    <property type="match status" value="1"/>
</dbReference>
<comment type="caution">
    <text evidence="2">The sequence shown here is derived from an EMBL/GenBank/DDBJ whole genome shotgun (WGS) entry which is preliminary data.</text>
</comment>
<dbReference type="InterPro" id="IPR013783">
    <property type="entry name" value="Ig-like_fold"/>
</dbReference>
<name>A0AAE1UCG9_9EUCA</name>
<dbReference type="GO" id="GO:0032589">
    <property type="term" value="C:neuron projection membrane"/>
    <property type="evidence" value="ECO:0007669"/>
    <property type="project" value="TreeGrafter"/>
</dbReference>
<organism evidence="2 3">
    <name type="scientific">Petrolisthes manimaculis</name>
    <dbReference type="NCBI Taxonomy" id="1843537"/>
    <lineage>
        <taxon>Eukaryota</taxon>
        <taxon>Metazoa</taxon>
        <taxon>Ecdysozoa</taxon>
        <taxon>Arthropoda</taxon>
        <taxon>Crustacea</taxon>
        <taxon>Multicrustacea</taxon>
        <taxon>Malacostraca</taxon>
        <taxon>Eumalacostraca</taxon>
        <taxon>Eucarida</taxon>
        <taxon>Decapoda</taxon>
        <taxon>Pleocyemata</taxon>
        <taxon>Anomura</taxon>
        <taxon>Galatheoidea</taxon>
        <taxon>Porcellanidae</taxon>
        <taxon>Petrolisthes</taxon>
    </lineage>
</organism>
<dbReference type="InterPro" id="IPR036179">
    <property type="entry name" value="Ig-like_dom_sf"/>
</dbReference>
<dbReference type="AlphaFoldDB" id="A0AAE1UCG9"/>
<dbReference type="InterPro" id="IPR007110">
    <property type="entry name" value="Ig-like_dom"/>
</dbReference>
<dbReference type="InterPro" id="IPR013106">
    <property type="entry name" value="Ig_V-set"/>
</dbReference>
<dbReference type="InterPro" id="IPR003599">
    <property type="entry name" value="Ig_sub"/>
</dbReference>
<keyword evidence="3" id="KW-1185">Reference proteome</keyword>
<evidence type="ECO:0000313" key="3">
    <source>
        <dbReference type="Proteomes" id="UP001292094"/>
    </source>
</evidence>
<accession>A0AAE1UCG9</accession>
<gene>
    <name evidence="2" type="ORF">Pmani_014958</name>
</gene>
<evidence type="ECO:0000259" key="1">
    <source>
        <dbReference type="PROSITE" id="PS50835"/>
    </source>
</evidence>
<feature type="domain" description="Ig-like" evidence="1">
    <location>
        <begin position="13"/>
        <end position="101"/>
    </location>
</feature>
<dbReference type="SUPFAM" id="SSF48726">
    <property type="entry name" value="Immunoglobulin"/>
    <property type="match status" value="2"/>
</dbReference>
<protein>
    <recommendedName>
        <fullName evidence="1">Ig-like domain-containing protein</fullName>
    </recommendedName>
</protein>
<dbReference type="PANTHER" id="PTHR23279">
    <property type="entry name" value="DEFECTIVE PROBOSCIS EXTENSION RESPONSE DPR -RELATED"/>
    <property type="match status" value="1"/>
</dbReference>